<evidence type="ECO:0000313" key="8">
    <source>
        <dbReference type="Proteomes" id="UP000265882"/>
    </source>
</evidence>
<name>A0A3A4NYG0_ABYX5</name>
<dbReference type="SMART" id="SM00887">
    <property type="entry name" value="EB_dh"/>
    <property type="match status" value="1"/>
</dbReference>
<comment type="caution">
    <text evidence="7">The sequence shown here is derived from an EMBL/GenBank/DDBJ whole genome shotgun (WGS) entry which is preliminary data.</text>
</comment>
<protein>
    <recommendedName>
        <fullName evidence="6">Cytochrome c-552/DMSO reductase-like haem-binding domain-containing protein</fullName>
    </recommendedName>
</protein>
<dbReference type="InterPro" id="IPR019020">
    <property type="entry name" value="Cyt-c552/DMSO_Rdtase_haem-bd"/>
</dbReference>
<evidence type="ECO:0000259" key="6">
    <source>
        <dbReference type="SMART" id="SM00887"/>
    </source>
</evidence>
<evidence type="ECO:0000256" key="1">
    <source>
        <dbReference type="ARBA" id="ARBA00022448"/>
    </source>
</evidence>
<keyword evidence="4" id="KW-0249">Electron transport</keyword>
<dbReference type="AlphaFoldDB" id="A0A3A4NYG0"/>
<keyword evidence="1" id="KW-0813">Transport</keyword>
<dbReference type="EMBL" id="QZKU01000042">
    <property type="protein sequence ID" value="RJP23899.1"/>
    <property type="molecule type" value="Genomic_DNA"/>
</dbReference>
<organism evidence="7 8">
    <name type="scientific">Abyssobacteria bacterium (strain SURF_5)</name>
    <dbReference type="NCBI Taxonomy" id="2093360"/>
    <lineage>
        <taxon>Bacteria</taxon>
        <taxon>Pseudomonadati</taxon>
        <taxon>Candidatus Hydrogenedentota</taxon>
        <taxon>Candidatus Abyssobacteria</taxon>
    </lineage>
</organism>
<keyword evidence="3" id="KW-0479">Metal-binding</keyword>
<dbReference type="Gene3D" id="2.60.40.1190">
    <property type="match status" value="1"/>
</dbReference>
<dbReference type="PROSITE" id="PS51257">
    <property type="entry name" value="PROKAR_LIPOPROTEIN"/>
    <property type="match status" value="1"/>
</dbReference>
<reference evidence="7 8" key="1">
    <citation type="journal article" date="2017" name="ISME J.">
        <title>Energy and carbon metabolisms in a deep terrestrial subsurface fluid microbial community.</title>
        <authorList>
            <person name="Momper L."/>
            <person name="Jungbluth S.P."/>
            <person name="Lee M.D."/>
            <person name="Amend J.P."/>
        </authorList>
    </citation>
    <scope>NUCLEOTIDE SEQUENCE [LARGE SCALE GENOMIC DNA]</scope>
    <source>
        <strain evidence="7">SURF_5</strain>
    </source>
</reference>
<keyword evidence="2" id="KW-0349">Heme</keyword>
<proteinExistence type="predicted"/>
<dbReference type="Pfam" id="PF09459">
    <property type="entry name" value="EB_dh"/>
    <property type="match status" value="1"/>
</dbReference>
<keyword evidence="5" id="KW-0408">Iron</keyword>
<dbReference type="GO" id="GO:0020037">
    <property type="term" value="F:heme binding"/>
    <property type="evidence" value="ECO:0007669"/>
    <property type="project" value="InterPro"/>
</dbReference>
<dbReference type="Proteomes" id="UP000265882">
    <property type="component" value="Unassembled WGS sequence"/>
</dbReference>
<feature type="domain" description="Cytochrome c-552/DMSO reductase-like haem-binding" evidence="6">
    <location>
        <begin position="51"/>
        <end position="281"/>
    </location>
</feature>
<evidence type="ECO:0000256" key="5">
    <source>
        <dbReference type="ARBA" id="ARBA00023004"/>
    </source>
</evidence>
<evidence type="ECO:0000256" key="2">
    <source>
        <dbReference type="ARBA" id="ARBA00022617"/>
    </source>
</evidence>
<dbReference type="GO" id="GO:0046872">
    <property type="term" value="F:metal ion binding"/>
    <property type="evidence" value="ECO:0007669"/>
    <property type="project" value="UniProtKB-KW"/>
</dbReference>
<evidence type="ECO:0000256" key="3">
    <source>
        <dbReference type="ARBA" id="ARBA00022723"/>
    </source>
</evidence>
<sequence length="294" mass="31814">MNQKLIIALLLFFVPLSFFGCPQGAKGKQPPVAGVNAFFVDGQLQDLSPNSPLWQQAPEAIVDLLPQDLTEPKLMNGLPRISVKALCNNDQVAFRIDWEDATNDEVDEAQRFSDAVAVQLPVAAGAEAPDSTMGAMGRPVHIHLWKASYQRALQDGEWSLKSIFPNATVDHYPSDAAPDEQKEELNRLFTAGLAAQNPLAGKRTSSVDDLTAESFGTLAYLPAQASQGAGLWEKGRWHVVLSRPLAVPEWSGQGGFKKGDKAFIAFAVWDGSQGHAGSRKMRSAWVPLRLGVGA</sequence>
<gene>
    <name evidence="7" type="ORF">C4520_05510</name>
</gene>
<evidence type="ECO:0000256" key="4">
    <source>
        <dbReference type="ARBA" id="ARBA00022982"/>
    </source>
</evidence>
<evidence type="ECO:0000313" key="7">
    <source>
        <dbReference type="EMBL" id="RJP23899.1"/>
    </source>
</evidence>
<accession>A0A3A4NYG0</accession>